<dbReference type="EMBL" id="JAAOAN010000161">
    <property type="protein sequence ID" value="KAF5718685.1"/>
    <property type="molecule type" value="Genomic_DNA"/>
</dbReference>
<evidence type="ECO:0000259" key="2">
    <source>
        <dbReference type="Pfam" id="PF00651"/>
    </source>
</evidence>
<comment type="caution">
    <text evidence="3">The sequence shown here is derived from an EMBL/GenBank/DDBJ whole genome shotgun (WGS) entry which is preliminary data.</text>
</comment>
<dbReference type="InterPro" id="IPR000210">
    <property type="entry name" value="BTB/POZ_dom"/>
</dbReference>
<keyword evidence="4" id="KW-1185">Reference proteome</keyword>
<organism evidence="3 4">
    <name type="scientific">Fusarium mundagurra</name>
    <dbReference type="NCBI Taxonomy" id="1567541"/>
    <lineage>
        <taxon>Eukaryota</taxon>
        <taxon>Fungi</taxon>
        <taxon>Dikarya</taxon>
        <taxon>Ascomycota</taxon>
        <taxon>Pezizomycotina</taxon>
        <taxon>Sordariomycetes</taxon>
        <taxon>Hypocreomycetidae</taxon>
        <taxon>Hypocreales</taxon>
        <taxon>Nectriaceae</taxon>
        <taxon>Fusarium</taxon>
        <taxon>Fusarium fujikuroi species complex</taxon>
    </lineage>
</organism>
<reference evidence="3 4" key="1">
    <citation type="submission" date="2020-05" db="EMBL/GenBank/DDBJ databases">
        <title>Identification and distribution of gene clusters putatively required for synthesis of sphingolipid metabolism inhibitors in phylogenetically diverse species of the filamentous fungus Fusarium.</title>
        <authorList>
            <person name="Kim H.-S."/>
            <person name="Busman M."/>
            <person name="Brown D.W."/>
            <person name="Divon H."/>
            <person name="Uhlig S."/>
            <person name="Proctor R.H."/>
        </authorList>
    </citation>
    <scope>NUCLEOTIDE SEQUENCE [LARGE SCALE GENOMIC DNA]</scope>
    <source>
        <strain evidence="3 4">NRRL 66235</strain>
    </source>
</reference>
<accession>A0A8H5YTK6</accession>
<evidence type="ECO:0000313" key="4">
    <source>
        <dbReference type="Proteomes" id="UP000544331"/>
    </source>
</evidence>
<dbReference type="Gene3D" id="3.30.710.10">
    <property type="entry name" value="Potassium Channel Kv1.1, Chain A"/>
    <property type="match status" value="1"/>
</dbReference>
<dbReference type="InterPro" id="IPR011333">
    <property type="entry name" value="SKP1/BTB/POZ_sf"/>
</dbReference>
<evidence type="ECO:0000313" key="3">
    <source>
        <dbReference type="EMBL" id="KAF5718685.1"/>
    </source>
</evidence>
<feature type="region of interest" description="Disordered" evidence="1">
    <location>
        <begin position="33"/>
        <end position="59"/>
    </location>
</feature>
<feature type="domain" description="BTB" evidence="2">
    <location>
        <begin position="78"/>
        <end position="165"/>
    </location>
</feature>
<feature type="compositionally biased region" description="Basic and acidic residues" evidence="1">
    <location>
        <begin position="35"/>
        <end position="50"/>
    </location>
</feature>
<sequence>MKKSLLELDPQADALLILRSPNLQRVRGPTCQEAAAKKKNVDENSSKKQGTDTMKAPETNDEMALLRPYLRNGDPNQIEFRVSAKHLCLASPVFRKMIQGEFQESKPNSEGLLEICASEWNAEALLIVLDVVHNHHYNVPKRLSEDTIAHIGLIVDYYDCLEAVQIFFDPWDTGIGGWMGYSFWSYRETESLAEDFGDDKTLLLFIAWAFRSKTTFKGLTSSVILNTQGLIETHLPIPTQLLERINNQRVEILDQLFSQLYSLQEDLIVGRVGCSLECSCRLLGYLYKQMKEKGLPNIKPKKPFVGYSVVSLAKTFGSIETPTWQGLKYWDRCKLKNSLGLYQDEKELGTAVPGLILESFQ</sequence>
<protein>
    <recommendedName>
        <fullName evidence="2">BTB domain-containing protein</fullName>
    </recommendedName>
</protein>
<dbReference type="SUPFAM" id="SSF54695">
    <property type="entry name" value="POZ domain"/>
    <property type="match status" value="1"/>
</dbReference>
<dbReference type="AlphaFoldDB" id="A0A8H5YTK6"/>
<dbReference type="Proteomes" id="UP000544331">
    <property type="component" value="Unassembled WGS sequence"/>
</dbReference>
<proteinExistence type="predicted"/>
<gene>
    <name evidence="3" type="ORF">FMUND_5045</name>
</gene>
<name>A0A8H5YTK6_9HYPO</name>
<evidence type="ECO:0000256" key="1">
    <source>
        <dbReference type="SAM" id="MobiDB-lite"/>
    </source>
</evidence>
<dbReference type="Pfam" id="PF00651">
    <property type="entry name" value="BTB"/>
    <property type="match status" value="1"/>
</dbReference>
<dbReference type="OrthoDB" id="5326346at2759"/>